<dbReference type="PANTHER" id="PTHR35565">
    <property type="entry name" value="CYTOPLASMIC PROTEIN-RELATED"/>
    <property type="match status" value="1"/>
</dbReference>
<evidence type="ECO:0000313" key="5">
    <source>
        <dbReference type="Proteomes" id="UP001374803"/>
    </source>
</evidence>
<sequence length="520" mass="59343">MEFTLRAFFWTKWPSISRKRRGPMTPRPDQSSSLATKRNPAVDRYIERILARVEQLALHDEGIQRWAIDQLIAEIDRHVGAVLDNILHHEDFARLEASWRGLDYAVRHIDFSQNIELCWLNCSKAELSKDFAQVENMASSGLFRIIHSSDYGMFGGRPFSTVFLQFPFDHGKEDVVLLQRVAAVGAAAHVHVYVDAAPRLLGIDTFAAVPHMTAIEDVFNDGAHEEWNRFRDTAEARYLGVLLPRVQLRIPHRRAGKPVRILAVDEHGDLVRDSRGNLLWTQTNPFVYQERIRDHRDLLWGSPAYPLAVLFATHFATFRTSDDLFGTLDVPPPVTDHFPELGPRFPKPPVDVLISHETTVTLARLGLQSVEFARWSSALQFNIGVSLHKPPTFALHEGGELATFEAWLGSMVSYTRIASRYVHYLKVMERERIGANIGRLDIERELNEWIAQYVTSRSRISAVQRRKFPLAYARVQTFDTNQEGVYRIEVKLRPHARVFGQLFELAAAWQSSPAPGRRAA</sequence>
<evidence type="ECO:0000259" key="3">
    <source>
        <dbReference type="Pfam" id="PF18945"/>
    </source>
</evidence>
<proteinExistence type="predicted"/>
<evidence type="ECO:0000313" key="4">
    <source>
        <dbReference type="EMBL" id="WXB02130.1"/>
    </source>
</evidence>
<name>A0ABZ2KYR2_9BACT</name>
<dbReference type="Pfam" id="PF05943">
    <property type="entry name" value="VipB"/>
    <property type="match status" value="1"/>
</dbReference>
<dbReference type="NCBIfam" id="TIGR03355">
    <property type="entry name" value="VI_chp_2"/>
    <property type="match status" value="1"/>
</dbReference>
<dbReference type="PANTHER" id="PTHR35565:SF1">
    <property type="entry name" value="TYPE VI SECRETION SYSTEM CONTRACTILE SHEATH LARGE SUBUNIT"/>
    <property type="match status" value="1"/>
</dbReference>
<dbReference type="InterPro" id="IPR010269">
    <property type="entry name" value="T6SS_TssC-like"/>
</dbReference>
<keyword evidence="5" id="KW-1185">Reference proteome</keyword>
<evidence type="ECO:0000259" key="2">
    <source>
        <dbReference type="Pfam" id="PF05943"/>
    </source>
</evidence>
<reference evidence="4" key="1">
    <citation type="submission" date="2021-12" db="EMBL/GenBank/DDBJ databases">
        <title>Discovery of the Pendulisporaceae a myxobacterial family with distinct sporulation behavior and unique specialized metabolism.</title>
        <authorList>
            <person name="Garcia R."/>
            <person name="Popoff A."/>
            <person name="Bader C.D."/>
            <person name="Loehr J."/>
            <person name="Walesch S."/>
            <person name="Walt C."/>
            <person name="Boldt J."/>
            <person name="Bunk B."/>
            <person name="Haeckl F.J.F.P.J."/>
            <person name="Gunesch A.P."/>
            <person name="Birkelbach J."/>
            <person name="Nuebel U."/>
            <person name="Pietschmann T."/>
            <person name="Bach T."/>
            <person name="Mueller R."/>
        </authorList>
    </citation>
    <scope>NUCLEOTIDE SEQUENCE</scope>
    <source>
        <strain evidence="4">MSr11367</strain>
    </source>
</reference>
<dbReference type="RefSeq" id="WP_394831757.1">
    <property type="nucleotide sequence ID" value="NZ_CP089929.1"/>
</dbReference>
<gene>
    <name evidence="4" type="primary">tssC</name>
    <name evidence="4" type="ORF">LVJ94_35100</name>
</gene>
<dbReference type="Proteomes" id="UP001374803">
    <property type="component" value="Chromosome"/>
</dbReference>
<dbReference type="Pfam" id="PF18945">
    <property type="entry name" value="VipB_2"/>
    <property type="match status" value="1"/>
</dbReference>
<protein>
    <submittedName>
        <fullName evidence="4">Type VI secretion system contractile sheath large subunit</fullName>
    </submittedName>
</protein>
<dbReference type="InterPro" id="IPR044032">
    <property type="entry name" value="TssC1_C"/>
</dbReference>
<dbReference type="EMBL" id="CP089983">
    <property type="protein sequence ID" value="WXB02130.1"/>
    <property type="molecule type" value="Genomic_DNA"/>
</dbReference>
<feature type="domain" description="TssC1 N-terminal" evidence="2">
    <location>
        <begin position="69"/>
        <end position="282"/>
    </location>
</feature>
<evidence type="ECO:0000256" key="1">
    <source>
        <dbReference type="SAM" id="MobiDB-lite"/>
    </source>
</evidence>
<feature type="region of interest" description="Disordered" evidence="1">
    <location>
        <begin position="19"/>
        <end position="38"/>
    </location>
</feature>
<organism evidence="4 5">
    <name type="scientific">Pendulispora rubella</name>
    <dbReference type="NCBI Taxonomy" id="2741070"/>
    <lineage>
        <taxon>Bacteria</taxon>
        <taxon>Pseudomonadati</taxon>
        <taxon>Myxococcota</taxon>
        <taxon>Myxococcia</taxon>
        <taxon>Myxococcales</taxon>
        <taxon>Sorangiineae</taxon>
        <taxon>Pendulisporaceae</taxon>
        <taxon>Pendulispora</taxon>
    </lineage>
</organism>
<dbReference type="InterPro" id="IPR044031">
    <property type="entry name" value="TssC1_N"/>
</dbReference>
<accession>A0ABZ2KYR2</accession>
<feature type="domain" description="TssC1 C-terminal" evidence="3">
    <location>
        <begin position="403"/>
        <end position="505"/>
    </location>
</feature>